<reference evidence="7 8" key="1">
    <citation type="submission" date="2021-01" db="EMBL/GenBank/DDBJ databases">
        <title>Whole genome shotgun sequence of Actinoplanes couchii NBRC 106145.</title>
        <authorList>
            <person name="Komaki H."/>
            <person name="Tamura T."/>
        </authorList>
    </citation>
    <scope>NUCLEOTIDE SEQUENCE [LARGE SCALE GENOMIC DNA]</scope>
    <source>
        <strain evidence="7 8">NBRC 106145</strain>
    </source>
</reference>
<dbReference type="SMART" id="SM00636">
    <property type="entry name" value="Glyco_18"/>
    <property type="match status" value="1"/>
</dbReference>
<organism evidence="7 8">
    <name type="scientific">Actinoplanes couchii</name>
    <dbReference type="NCBI Taxonomy" id="403638"/>
    <lineage>
        <taxon>Bacteria</taxon>
        <taxon>Bacillati</taxon>
        <taxon>Actinomycetota</taxon>
        <taxon>Actinomycetes</taxon>
        <taxon>Micromonosporales</taxon>
        <taxon>Micromonosporaceae</taxon>
        <taxon>Actinoplanes</taxon>
    </lineage>
</organism>
<feature type="signal peptide" evidence="5">
    <location>
        <begin position="1"/>
        <end position="30"/>
    </location>
</feature>
<evidence type="ECO:0000259" key="6">
    <source>
        <dbReference type="PROSITE" id="PS51910"/>
    </source>
</evidence>
<dbReference type="Gene3D" id="3.10.50.10">
    <property type="match status" value="1"/>
</dbReference>
<dbReference type="InterPro" id="IPR001223">
    <property type="entry name" value="Glyco_hydro18_cat"/>
</dbReference>
<keyword evidence="3" id="KW-0146">Chitin degradation</keyword>
<dbReference type="InterPro" id="IPR017853">
    <property type="entry name" value="GH"/>
</dbReference>
<keyword evidence="3" id="KW-0119">Carbohydrate metabolism</keyword>
<protein>
    <recommendedName>
        <fullName evidence="2">chitinase</fullName>
        <ecNumber evidence="2">3.2.1.14</ecNumber>
    </recommendedName>
</protein>
<evidence type="ECO:0000256" key="2">
    <source>
        <dbReference type="ARBA" id="ARBA00012729"/>
    </source>
</evidence>
<feature type="domain" description="GH18" evidence="6">
    <location>
        <begin position="174"/>
        <end position="545"/>
    </location>
</feature>
<feature type="chain" id="PRO_5047243199" description="chitinase" evidence="5">
    <location>
        <begin position="31"/>
        <end position="545"/>
    </location>
</feature>
<dbReference type="PROSITE" id="PS51910">
    <property type="entry name" value="GH18_2"/>
    <property type="match status" value="1"/>
</dbReference>
<comment type="catalytic activity">
    <reaction evidence="1">
        <text>Random endo-hydrolysis of N-acetyl-beta-D-glucosaminide (1-&gt;4)-beta-linkages in chitin and chitodextrins.</text>
        <dbReference type="EC" id="3.2.1.14"/>
    </reaction>
</comment>
<dbReference type="SUPFAM" id="SSF54556">
    <property type="entry name" value="Chitinase insertion domain"/>
    <property type="match status" value="1"/>
</dbReference>
<gene>
    <name evidence="7" type="ORF">Aco03nite_031420</name>
</gene>
<comment type="caution">
    <text evidence="7">The sequence shown here is derived from an EMBL/GenBank/DDBJ whole genome shotgun (WGS) entry which is preliminary data.</text>
</comment>
<dbReference type="InterPro" id="IPR029070">
    <property type="entry name" value="Chitinase_insertion_sf"/>
</dbReference>
<dbReference type="Proteomes" id="UP000612282">
    <property type="component" value="Unassembled WGS sequence"/>
</dbReference>
<dbReference type="Gene3D" id="2.10.10.20">
    <property type="entry name" value="Carbohydrate-binding module superfamily 5/12"/>
    <property type="match status" value="2"/>
</dbReference>
<dbReference type="InterPro" id="IPR011583">
    <property type="entry name" value="Chitinase_II/V-like_cat"/>
</dbReference>
<proteinExistence type="predicted"/>
<keyword evidence="3" id="KW-0624">Polysaccharide degradation</keyword>
<evidence type="ECO:0000256" key="4">
    <source>
        <dbReference type="SAM" id="MobiDB-lite"/>
    </source>
</evidence>
<dbReference type="Pfam" id="PF00704">
    <property type="entry name" value="Glyco_hydro_18"/>
    <property type="match status" value="1"/>
</dbReference>
<dbReference type="CDD" id="cd12215">
    <property type="entry name" value="ChiC_BD"/>
    <property type="match status" value="1"/>
</dbReference>
<dbReference type="PANTHER" id="PTHR11177:SF317">
    <property type="entry name" value="CHITINASE 12-RELATED"/>
    <property type="match status" value="1"/>
</dbReference>
<evidence type="ECO:0000256" key="1">
    <source>
        <dbReference type="ARBA" id="ARBA00000822"/>
    </source>
</evidence>
<dbReference type="CDD" id="cd06548">
    <property type="entry name" value="GH18_chitinase"/>
    <property type="match status" value="1"/>
</dbReference>
<dbReference type="Gene3D" id="3.20.20.80">
    <property type="entry name" value="Glycosidases"/>
    <property type="match status" value="1"/>
</dbReference>
<dbReference type="PANTHER" id="PTHR11177">
    <property type="entry name" value="CHITINASE"/>
    <property type="match status" value="1"/>
</dbReference>
<dbReference type="InterPro" id="IPR050314">
    <property type="entry name" value="Glycosyl_Hydrlase_18"/>
</dbReference>
<dbReference type="InterPro" id="IPR036573">
    <property type="entry name" value="CBM_sf_5/12"/>
</dbReference>
<feature type="region of interest" description="Disordered" evidence="4">
    <location>
        <begin position="128"/>
        <end position="170"/>
    </location>
</feature>
<dbReference type="SUPFAM" id="SSF51055">
    <property type="entry name" value="Carbohydrate binding domain"/>
    <property type="match status" value="1"/>
</dbReference>
<evidence type="ECO:0000313" key="8">
    <source>
        <dbReference type="Proteomes" id="UP000612282"/>
    </source>
</evidence>
<sequence length="545" mass="58433">MNSILRPALWAGASICMVALSAAITPTAGASAVPDCAPAWLATKVYESTMKSSLKGLNYTSRWWHHGLSPDTNSSSRADGPVWQPDGPCKQPALLPACFTTWSASIEYDKPTQVSQSGRNFRARWKSIDSDPTAHSGPDDAWSDEGPCGGGSSAPSEPTKSSEPPPPVVTPRGKATFAYFPSWAVHDRNYFVKNIDTSGSAARLTHLLYAFGNTTGGRCVNGEEEADYQKIHSAAQSVDGVADAWDQPLRGSFNQLLKLKRKYPHLKMIWSFGGWTWSAGFNQAAADPTGFANSCYNLLNDPRWAGLWDGIDIDWEYPNVCTIEPCDRSSGPGGYARVISALRAKFGTKFVITSAITGDGSDGGKLDAADYVTGIASLTYVLPMTYDYTGEWNPQGPTGPHSPLTSYPGAPSGFWSDAVVQKLRNKKVPANKMLLGVNFYGRGWSGVTQTAPGGTATAPAPGFDRFNAGQQPYRKLKTTCPTTGTIGGAAYARCGNEWFSYDTPGTLRDKMAYVTKQGLGGTFIWELSGDTDNGELITATADGLQ</sequence>
<name>A0ABQ3X8J4_9ACTN</name>
<evidence type="ECO:0000313" key="7">
    <source>
        <dbReference type="EMBL" id="GID54738.1"/>
    </source>
</evidence>
<evidence type="ECO:0000256" key="5">
    <source>
        <dbReference type="SAM" id="SignalP"/>
    </source>
</evidence>
<feature type="compositionally biased region" description="Low complexity" evidence="4">
    <location>
        <begin position="153"/>
        <end position="162"/>
    </location>
</feature>
<accession>A0ABQ3X8J4</accession>
<dbReference type="SUPFAM" id="SSF51445">
    <property type="entry name" value="(Trans)glycosidases"/>
    <property type="match status" value="1"/>
</dbReference>
<dbReference type="EC" id="3.2.1.14" evidence="2"/>
<evidence type="ECO:0000256" key="3">
    <source>
        <dbReference type="ARBA" id="ARBA00023024"/>
    </source>
</evidence>
<keyword evidence="8" id="KW-1185">Reference proteome</keyword>
<keyword evidence="5" id="KW-0732">Signal</keyword>
<dbReference type="EMBL" id="BOMG01000042">
    <property type="protein sequence ID" value="GID54738.1"/>
    <property type="molecule type" value="Genomic_DNA"/>
</dbReference>
<dbReference type="RefSeq" id="WP_239145193.1">
    <property type="nucleotide sequence ID" value="NZ_BAAAQE010000036.1"/>
</dbReference>